<feature type="transmembrane region" description="Helical" evidence="8">
    <location>
        <begin position="262"/>
        <end position="282"/>
    </location>
</feature>
<dbReference type="Pfam" id="PF03547">
    <property type="entry name" value="Mem_trans"/>
    <property type="match status" value="1"/>
</dbReference>
<comment type="similarity">
    <text evidence="2">Belongs to the auxin efflux carrier (TC 2.A.69) family.</text>
</comment>
<comment type="subcellular location">
    <subcellularLocation>
        <location evidence="1">Cell membrane</location>
        <topology evidence="1">Multi-pass membrane protein</topology>
    </subcellularLocation>
</comment>
<feature type="transmembrane region" description="Helical" evidence="8">
    <location>
        <begin position="64"/>
        <end position="85"/>
    </location>
</feature>
<feature type="transmembrane region" description="Helical" evidence="8">
    <location>
        <begin position="126"/>
        <end position="147"/>
    </location>
</feature>
<feature type="transmembrane region" description="Helical" evidence="8">
    <location>
        <begin position="6"/>
        <end position="27"/>
    </location>
</feature>
<name>A0A944CFL1_9HYPH</name>
<evidence type="ECO:0000256" key="3">
    <source>
        <dbReference type="ARBA" id="ARBA00022448"/>
    </source>
</evidence>
<dbReference type="RefSeq" id="WP_213217248.1">
    <property type="nucleotide sequence ID" value="NZ_QTKU01000004.1"/>
</dbReference>
<feature type="transmembrane region" description="Helical" evidence="8">
    <location>
        <begin position="235"/>
        <end position="256"/>
    </location>
</feature>
<dbReference type="InterPro" id="IPR038770">
    <property type="entry name" value="Na+/solute_symporter_sf"/>
</dbReference>
<protein>
    <submittedName>
        <fullName evidence="9">AEC family transporter</fullName>
    </submittedName>
</protein>
<comment type="caution">
    <text evidence="9">The sequence shown here is derived from an EMBL/GenBank/DDBJ whole genome shotgun (WGS) entry which is preliminary data.</text>
</comment>
<evidence type="ECO:0000313" key="10">
    <source>
        <dbReference type="Proteomes" id="UP000705379"/>
    </source>
</evidence>
<keyword evidence="7 8" id="KW-0472">Membrane</keyword>
<dbReference type="GO" id="GO:0055085">
    <property type="term" value="P:transmembrane transport"/>
    <property type="evidence" value="ECO:0007669"/>
    <property type="project" value="InterPro"/>
</dbReference>
<organism evidence="9 10">
    <name type="scientific">Roseibium polysiphoniae</name>
    <dbReference type="NCBI Taxonomy" id="2571221"/>
    <lineage>
        <taxon>Bacteria</taxon>
        <taxon>Pseudomonadati</taxon>
        <taxon>Pseudomonadota</taxon>
        <taxon>Alphaproteobacteria</taxon>
        <taxon>Hyphomicrobiales</taxon>
        <taxon>Stappiaceae</taxon>
        <taxon>Roseibium</taxon>
    </lineage>
</organism>
<keyword evidence="4" id="KW-1003">Cell membrane</keyword>
<feature type="transmembrane region" description="Helical" evidence="8">
    <location>
        <begin position="39"/>
        <end position="58"/>
    </location>
</feature>
<dbReference type="PANTHER" id="PTHR36838:SF3">
    <property type="entry name" value="TRANSPORTER AUXIN EFFLUX CARRIER EC FAMILY"/>
    <property type="match status" value="1"/>
</dbReference>
<evidence type="ECO:0000256" key="4">
    <source>
        <dbReference type="ARBA" id="ARBA00022475"/>
    </source>
</evidence>
<dbReference type="EMBL" id="QTKU01000004">
    <property type="protein sequence ID" value="MBS8261928.1"/>
    <property type="molecule type" value="Genomic_DNA"/>
</dbReference>
<gene>
    <name evidence="9" type="ORF">DYI23_16995</name>
</gene>
<dbReference type="InterPro" id="IPR004776">
    <property type="entry name" value="Mem_transp_PIN-like"/>
</dbReference>
<sequence length="322" mass="33768">MPLEILSIVLPVFILIGIGYTAARIGLVSQTVGEALGQFVFVIAIPALIFKTLSVIEFGDENPWGLWATYFCGVAVTWVLASLMIRKGFKREARAGVVGGVSAAFANTVMVGLPLISSVYGDEGLVPLLIIISVHLPIMTVVISVLMERAAALDGISTPPPLGEMILKIGRNLATNPIIIALVCALIWRSSGLSFTPILSDVLGRISSTALPVALLSLGMSMVPYGIRGNILPGLLLSCLKIGVMPAIVFLMGAYVLHLPPLWTAVATVTAACPTGINAYIFANRYGTGHAMSANSITLTTIAAVVTCGVWVAIVEAWRAAG</sequence>
<dbReference type="Gene3D" id="1.20.1530.20">
    <property type="match status" value="1"/>
</dbReference>
<reference evidence="9" key="1">
    <citation type="submission" date="2018-08" db="EMBL/GenBank/DDBJ databases">
        <authorList>
            <person name="Jin W."/>
            <person name="Wang H."/>
            <person name="Yang Y."/>
            <person name="Li M."/>
            <person name="Liu J."/>
        </authorList>
    </citation>
    <scope>NUCLEOTIDE SEQUENCE</scope>
    <source>
        <strain evidence="9">AESS21</strain>
    </source>
</reference>
<feature type="transmembrane region" description="Helical" evidence="8">
    <location>
        <begin position="294"/>
        <end position="314"/>
    </location>
</feature>
<evidence type="ECO:0000256" key="8">
    <source>
        <dbReference type="SAM" id="Phobius"/>
    </source>
</evidence>
<feature type="transmembrane region" description="Helical" evidence="8">
    <location>
        <begin position="202"/>
        <end position="223"/>
    </location>
</feature>
<evidence type="ECO:0000313" key="9">
    <source>
        <dbReference type="EMBL" id="MBS8261928.1"/>
    </source>
</evidence>
<evidence type="ECO:0000256" key="6">
    <source>
        <dbReference type="ARBA" id="ARBA00022989"/>
    </source>
</evidence>
<keyword evidence="6 8" id="KW-1133">Transmembrane helix</keyword>
<reference evidence="9" key="2">
    <citation type="journal article" date="2021" name="Microorganisms">
        <title>Bacterial Dimethylsulfoniopropionate Biosynthesis in the East China Sea.</title>
        <authorList>
            <person name="Liu J."/>
            <person name="Zhang Y."/>
            <person name="Liu J."/>
            <person name="Zhong H."/>
            <person name="Williams B.T."/>
            <person name="Zheng Y."/>
            <person name="Curson A.R.J."/>
            <person name="Sun C."/>
            <person name="Sun H."/>
            <person name="Song D."/>
            <person name="Wagner Mackenzie B."/>
            <person name="Bermejo Martinez A."/>
            <person name="Todd J.D."/>
            <person name="Zhang X.H."/>
        </authorList>
    </citation>
    <scope>NUCLEOTIDE SEQUENCE</scope>
    <source>
        <strain evidence="9">AESS21</strain>
    </source>
</reference>
<keyword evidence="3" id="KW-0813">Transport</keyword>
<feature type="transmembrane region" description="Helical" evidence="8">
    <location>
        <begin position="173"/>
        <end position="190"/>
    </location>
</feature>
<evidence type="ECO:0000256" key="2">
    <source>
        <dbReference type="ARBA" id="ARBA00010145"/>
    </source>
</evidence>
<feature type="transmembrane region" description="Helical" evidence="8">
    <location>
        <begin position="97"/>
        <end position="120"/>
    </location>
</feature>
<dbReference type="GO" id="GO:0005886">
    <property type="term" value="C:plasma membrane"/>
    <property type="evidence" value="ECO:0007669"/>
    <property type="project" value="UniProtKB-SubCell"/>
</dbReference>
<keyword evidence="5 8" id="KW-0812">Transmembrane</keyword>
<evidence type="ECO:0000256" key="5">
    <source>
        <dbReference type="ARBA" id="ARBA00022692"/>
    </source>
</evidence>
<dbReference type="Proteomes" id="UP000705379">
    <property type="component" value="Unassembled WGS sequence"/>
</dbReference>
<evidence type="ECO:0000256" key="7">
    <source>
        <dbReference type="ARBA" id="ARBA00023136"/>
    </source>
</evidence>
<dbReference type="AlphaFoldDB" id="A0A944CFL1"/>
<dbReference type="PANTHER" id="PTHR36838">
    <property type="entry name" value="AUXIN EFFLUX CARRIER FAMILY PROTEIN"/>
    <property type="match status" value="1"/>
</dbReference>
<proteinExistence type="inferred from homology"/>
<accession>A0A944CFL1</accession>
<evidence type="ECO:0000256" key="1">
    <source>
        <dbReference type="ARBA" id="ARBA00004651"/>
    </source>
</evidence>